<dbReference type="SUPFAM" id="SSF53448">
    <property type="entry name" value="Nucleotide-diphospho-sugar transferases"/>
    <property type="match status" value="1"/>
</dbReference>
<dbReference type="InterPro" id="IPR002192">
    <property type="entry name" value="PPDK_AMP/ATP-bd"/>
</dbReference>
<keyword evidence="4" id="KW-1185">Reference proteome</keyword>
<dbReference type="Pfam" id="PF00391">
    <property type="entry name" value="PEP-utilizers"/>
    <property type="match status" value="1"/>
</dbReference>
<organism evidence="3 4">
    <name type="scientific">Natronospira elongata</name>
    <dbReference type="NCBI Taxonomy" id="3110268"/>
    <lineage>
        <taxon>Bacteria</taxon>
        <taxon>Pseudomonadati</taxon>
        <taxon>Pseudomonadota</taxon>
        <taxon>Gammaproteobacteria</taxon>
        <taxon>Natronospirales</taxon>
        <taxon>Natronospiraceae</taxon>
        <taxon>Natronospira</taxon>
    </lineage>
</organism>
<dbReference type="EMBL" id="JAYGII010000027">
    <property type="protein sequence ID" value="MEA5446313.1"/>
    <property type="molecule type" value="Genomic_DNA"/>
</dbReference>
<comment type="caution">
    <text evidence="3">The sequence shown here is derived from an EMBL/GenBank/DDBJ whole genome shotgun (WGS) entry which is preliminary data.</text>
</comment>
<dbReference type="InterPro" id="IPR008279">
    <property type="entry name" value="PEP-util_enz_mobile_dom"/>
</dbReference>
<dbReference type="GO" id="GO:0005524">
    <property type="term" value="F:ATP binding"/>
    <property type="evidence" value="ECO:0007669"/>
    <property type="project" value="InterPro"/>
</dbReference>
<accession>A0AAP6JFY9</accession>
<dbReference type="SUPFAM" id="SSF56059">
    <property type="entry name" value="Glutathione synthetase ATP-binding domain-like"/>
    <property type="match status" value="1"/>
</dbReference>
<dbReference type="RefSeq" id="WP_346052459.1">
    <property type="nucleotide sequence ID" value="NZ_JAYGII010000027.1"/>
</dbReference>
<feature type="domain" description="PEP-utilising enzyme mobile" evidence="1">
    <location>
        <begin position="960"/>
        <end position="1027"/>
    </location>
</feature>
<name>A0AAP6JFY9_9GAMM</name>
<evidence type="ECO:0000313" key="4">
    <source>
        <dbReference type="Proteomes" id="UP001302316"/>
    </source>
</evidence>
<dbReference type="InterPro" id="IPR029044">
    <property type="entry name" value="Nucleotide-diphossugar_trans"/>
</dbReference>
<evidence type="ECO:0000259" key="2">
    <source>
        <dbReference type="Pfam" id="PF01326"/>
    </source>
</evidence>
<protein>
    <submittedName>
        <fullName evidence="3">PEP/pyruvate-binding domain-containing protein</fullName>
    </submittedName>
</protein>
<reference evidence="3 4" key="1">
    <citation type="submission" date="2023-12" db="EMBL/GenBank/DDBJ databases">
        <title>Whole-genome sequencing of halo(alkali)philic microorganisms from hypersaline lakes.</title>
        <authorList>
            <person name="Sorokin D.Y."/>
            <person name="Merkel A.Y."/>
            <person name="Messina E."/>
            <person name="Yakimov M."/>
        </authorList>
    </citation>
    <scope>NUCLEOTIDE SEQUENCE [LARGE SCALE GENOMIC DNA]</scope>
    <source>
        <strain evidence="3 4">AB-CW1</strain>
    </source>
</reference>
<feature type="domain" description="Pyruvate phosphate dikinase AMP/ATP-binding" evidence="2">
    <location>
        <begin position="285"/>
        <end position="469"/>
    </location>
</feature>
<sequence length="1036" mass="114023">MAIEGSESRKNVLAPALGADKRLIVLGAGKPYRGEKHTALRGALGDGRVLDWLLQAVEPLRPEVLFVGGYQVEEIARRYPKFDYVINPEWEETGSAFSLLQAPLDDAAECYVSYSDILFHETAVRGLMGRQADIVVAVDSHWRGRFAGRTEDELACCEKVHLHSGCVTRLGVDIDSEFADAEFVGLARFSKPVIESLKSDVVALSRRLRRANLSQLIELLRVRGCSVEAVDVAGEWAELNQGRDLAHFVLGTKAQTLLRLQGLVKKSRIEDQVSFTVAQWEVDADEFTRRIGAAFGAKKLVVRSSALSEDGFASANAGAYTSVLNVDSSDAAALREAIEEVVASYPDGNPANQVLVQPMVGEVVASGVAFTRTLACGAPYYVVNYDDVTRSTESITSGASREHKTLVIHRSANGAEQRIPENVRGLLPAMREIEQLLDFDSLDIEFAVSDGGTVHILQVRPIAVDHEQWEVSDEHVSALIETASERFRALQMPSPFVVGSRAFFGVMPDWNPAEIIGTKPGRLAMTLYRYLIMDEVWATQRAEYGYRDVRPNPLLVAFAGHPYVDIRASFNSFVPAELDDELAGRLVDFYLSWLEANPHLHDKVEFDVVPTCFGLNFERWEKRLSKEGGFSEQEIAQLRDALKEITRKALERNPVDLASVDELEARFERIMAADMPPLERAAVLLEDCRRYGTLAFSHLARSAFVAVTLLKTAVETGVMDKAAMDAFLNSIRTVTHQFTSDAAATAEGRMDWQDFVARYGHLRPGTYDATSPSYHEDPEHYLRPIVERAKGRALEHGDDSPWREARAAFGKAVAEAGLSDDVEAVERFMREAIEGREYAKFVFTRNLSAALDCLVEFGAQHGLDREALANIPLDAFFALRTGSVVTPDIGEWLKARAEDGARLRHTASVIELPPLLLNEGDLEVFMYPGNQPNFIGSGRITAECVDLAETGSQKAPDLAGKIAMIPQADPGYDWLFGQDIAGLITMYGGANSHMAIRSAEFGLPAAIGVGETLYGSLSGAQVLELDAGNRRIQVIR</sequence>
<dbReference type="InterPro" id="IPR051549">
    <property type="entry name" value="PEP_Utilizing_Enz"/>
</dbReference>
<dbReference type="GO" id="GO:0016301">
    <property type="term" value="F:kinase activity"/>
    <property type="evidence" value="ECO:0007669"/>
    <property type="project" value="InterPro"/>
</dbReference>
<dbReference type="NCBIfam" id="NF004508">
    <property type="entry name" value="PRK05849.1"/>
    <property type="match status" value="1"/>
</dbReference>
<dbReference type="PANTHER" id="PTHR43615">
    <property type="entry name" value="PHOSPHOENOLPYRUVATE SYNTHASE-RELATED"/>
    <property type="match status" value="1"/>
</dbReference>
<proteinExistence type="predicted"/>
<dbReference type="SUPFAM" id="SSF52009">
    <property type="entry name" value="Phosphohistidine domain"/>
    <property type="match status" value="1"/>
</dbReference>
<dbReference type="Pfam" id="PF01326">
    <property type="entry name" value="PPDK_N"/>
    <property type="match status" value="1"/>
</dbReference>
<evidence type="ECO:0000313" key="3">
    <source>
        <dbReference type="EMBL" id="MEA5446313.1"/>
    </source>
</evidence>
<dbReference type="Gene3D" id="3.50.30.10">
    <property type="entry name" value="Phosphohistidine domain"/>
    <property type="match status" value="1"/>
</dbReference>
<dbReference type="AlphaFoldDB" id="A0AAP6JFY9"/>
<dbReference type="Proteomes" id="UP001302316">
    <property type="component" value="Unassembled WGS sequence"/>
</dbReference>
<dbReference type="PANTHER" id="PTHR43615:SF1">
    <property type="entry name" value="PPDK_N DOMAIN-CONTAINING PROTEIN"/>
    <property type="match status" value="1"/>
</dbReference>
<dbReference type="Gene3D" id="3.30.470.20">
    <property type="entry name" value="ATP-grasp fold, B domain"/>
    <property type="match status" value="1"/>
</dbReference>
<dbReference type="InterPro" id="IPR036637">
    <property type="entry name" value="Phosphohistidine_dom_sf"/>
</dbReference>
<dbReference type="InterPro" id="IPR013815">
    <property type="entry name" value="ATP_grasp_subdomain_1"/>
</dbReference>
<evidence type="ECO:0000259" key="1">
    <source>
        <dbReference type="Pfam" id="PF00391"/>
    </source>
</evidence>
<gene>
    <name evidence="3" type="ORF">VCB98_10825</name>
</gene>
<dbReference type="Gene3D" id="3.30.1490.20">
    <property type="entry name" value="ATP-grasp fold, A domain"/>
    <property type="match status" value="1"/>
</dbReference>